<dbReference type="InterPro" id="IPR036388">
    <property type="entry name" value="WH-like_DNA-bd_sf"/>
</dbReference>
<dbReference type="InterPro" id="IPR036390">
    <property type="entry name" value="WH_DNA-bd_sf"/>
</dbReference>
<organism evidence="3 4">
    <name type="scientific">Falsigemmobacter faecalis</name>
    <dbReference type="NCBI Taxonomy" id="2488730"/>
    <lineage>
        <taxon>Bacteria</taxon>
        <taxon>Pseudomonadati</taxon>
        <taxon>Pseudomonadota</taxon>
        <taxon>Alphaproteobacteria</taxon>
        <taxon>Rhodobacterales</taxon>
        <taxon>Paracoccaceae</taxon>
        <taxon>Falsigemmobacter</taxon>
    </lineage>
</organism>
<dbReference type="GO" id="GO:0003887">
    <property type="term" value="F:DNA-directed DNA polymerase activity"/>
    <property type="evidence" value="ECO:0007669"/>
    <property type="project" value="InterPro"/>
</dbReference>
<dbReference type="Proteomes" id="UP000282125">
    <property type="component" value="Unassembled WGS sequence"/>
</dbReference>
<dbReference type="Pfam" id="PF01051">
    <property type="entry name" value="Rep3_N"/>
    <property type="match status" value="1"/>
</dbReference>
<dbReference type="AlphaFoldDB" id="A0A3P3D3Q8"/>
<dbReference type="OrthoDB" id="581589at2"/>
<gene>
    <name evidence="3" type="ORF">EG244_18930</name>
</gene>
<keyword evidence="4" id="KW-1185">Reference proteome</keyword>
<evidence type="ECO:0000259" key="2">
    <source>
        <dbReference type="Pfam" id="PF01051"/>
    </source>
</evidence>
<name>A0A3P3D3Q8_9RHOB</name>
<dbReference type="EMBL" id="RRAZ01000050">
    <property type="protein sequence ID" value="RRH69035.1"/>
    <property type="molecule type" value="Genomic_DNA"/>
</dbReference>
<feature type="domain" description="Initiator Rep protein WH1" evidence="2">
    <location>
        <begin position="27"/>
        <end position="167"/>
    </location>
</feature>
<dbReference type="GO" id="GO:0006270">
    <property type="term" value="P:DNA replication initiation"/>
    <property type="evidence" value="ECO:0007669"/>
    <property type="project" value="InterPro"/>
</dbReference>
<dbReference type="SUPFAM" id="SSF46785">
    <property type="entry name" value="Winged helix' DNA-binding domain"/>
    <property type="match status" value="1"/>
</dbReference>
<sequence length="275" mass="30472">MDQQENHPKSYDRTKTLAVKPLDGEMIKPAELIDIQGGTGLTLAARRLYNKLLSNAFGPKLAVEGHDFTISLAELRGTHGGNERIGESIEALMKTVVLVRHGEGHTTRVQLLGGNDMADSQREHGTLTYSFDKRLAPLLQSSAVFAKLELAVLQAFTTKYGLALYEAVSRRIRMSFKFSEVIAIDDFRELLGVPEGKLSSFGNLRQKAIEPAVAEVCALAPFNCSIEVADRVGRKVTTIKLTWWRKTEDELRAMYAEKKALALSDLNPLLEDLSE</sequence>
<evidence type="ECO:0000313" key="4">
    <source>
        <dbReference type="Proteomes" id="UP000282125"/>
    </source>
</evidence>
<dbReference type="RefSeq" id="WP_124966726.1">
    <property type="nucleotide sequence ID" value="NZ_RRAZ01000050.1"/>
</dbReference>
<dbReference type="Gene3D" id="1.10.10.10">
    <property type="entry name" value="Winged helix-like DNA-binding domain superfamily/Winged helix DNA-binding domain"/>
    <property type="match status" value="1"/>
</dbReference>
<proteinExistence type="inferred from homology"/>
<comment type="similarity">
    <text evidence="1">Belongs to the initiator RepB protein family.</text>
</comment>
<accession>A0A3P3D3Q8</accession>
<comment type="caution">
    <text evidence="3">The sequence shown here is derived from an EMBL/GenBank/DDBJ whole genome shotgun (WGS) entry which is preliminary data.</text>
</comment>
<protein>
    <submittedName>
        <fullName evidence="3">RepB family plasmid replication initiator protein</fullName>
    </submittedName>
</protein>
<dbReference type="InterPro" id="IPR000525">
    <property type="entry name" value="Initiator_Rep_WH1"/>
</dbReference>
<dbReference type="Pfam" id="PF21205">
    <property type="entry name" value="Rep3_C"/>
    <property type="match status" value="1"/>
</dbReference>
<reference evidence="3 4" key="1">
    <citation type="submission" date="2018-11" db="EMBL/GenBank/DDBJ databases">
        <title>Gemmobacter sp. nov., YIM 102744-1 draft genome.</title>
        <authorList>
            <person name="Li G."/>
            <person name="Jiang Y."/>
        </authorList>
    </citation>
    <scope>NUCLEOTIDE SEQUENCE [LARGE SCALE GENOMIC DNA]</scope>
    <source>
        <strain evidence="3 4">YIM 102744-1</strain>
    </source>
</reference>
<evidence type="ECO:0000256" key="1">
    <source>
        <dbReference type="ARBA" id="ARBA00038283"/>
    </source>
</evidence>
<evidence type="ECO:0000313" key="3">
    <source>
        <dbReference type="EMBL" id="RRH69035.1"/>
    </source>
</evidence>